<feature type="domain" description="PDZ" evidence="2">
    <location>
        <begin position="471"/>
        <end position="556"/>
    </location>
</feature>
<dbReference type="InterPro" id="IPR001478">
    <property type="entry name" value="PDZ"/>
</dbReference>
<keyword evidence="3" id="KW-0378">Hydrolase</keyword>
<evidence type="ECO:0000313" key="4">
    <source>
        <dbReference type="Proteomes" id="UP000198990"/>
    </source>
</evidence>
<dbReference type="SUPFAM" id="SSF50156">
    <property type="entry name" value="PDZ domain-like"/>
    <property type="match status" value="1"/>
</dbReference>
<dbReference type="GO" id="GO:0006508">
    <property type="term" value="P:proteolysis"/>
    <property type="evidence" value="ECO:0007669"/>
    <property type="project" value="UniProtKB-KW"/>
</dbReference>
<dbReference type="Pfam" id="PF17899">
    <property type="entry name" value="Peptidase_M61_N"/>
    <property type="match status" value="1"/>
</dbReference>
<gene>
    <name evidence="3" type="ORF">SAMN04488008_102390</name>
</gene>
<dbReference type="Pfam" id="PF13180">
    <property type="entry name" value="PDZ_2"/>
    <property type="match status" value="1"/>
</dbReference>
<accession>A0A1H7KS64</accession>
<dbReference type="InterPro" id="IPR007963">
    <property type="entry name" value="Peptidase_M61_catalytic"/>
</dbReference>
<dbReference type="SUPFAM" id="SSF55486">
    <property type="entry name" value="Metalloproteases ('zincins'), catalytic domain"/>
    <property type="match status" value="1"/>
</dbReference>
<dbReference type="Pfam" id="PF05299">
    <property type="entry name" value="Peptidase_M61"/>
    <property type="match status" value="1"/>
</dbReference>
<dbReference type="Gene3D" id="2.60.40.3650">
    <property type="match status" value="1"/>
</dbReference>
<dbReference type="EMBL" id="FNZN01000002">
    <property type="protein sequence ID" value="SEK89651.1"/>
    <property type="molecule type" value="Genomic_DNA"/>
</dbReference>
<dbReference type="OrthoDB" id="9778516at2"/>
<dbReference type="AlphaFoldDB" id="A0A1H7KS64"/>
<dbReference type="InterPro" id="IPR040756">
    <property type="entry name" value="Peptidase_M61_N"/>
</dbReference>
<evidence type="ECO:0000259" key="2">
    <source>
        <dbReference type="SMART" id="SM00228"/>
    </source>
</evidence>
<keyword evidence="4" id="KW-1185">Reference proteome</keyword>
<dbReference type="Gene3D" id="1.10.390.10">
    <property type="entry name" value="Neutral Protease Domain 2"/>
    <property type="match status" value="1"/>
</dbReference>
<dbReference type="InterPro" id="IPR036034">
    <property type="entry name" value="PDZ_sf"/>
</dbReference>
<dbReference type="PIRSF" id="PIRSF016493">
    <property type="entry name" value="Glycyl_aminpptds"/>
    <property type="match status" value="1"/>
</dbReference>
<dbReference type="InterPro" id="IPR027268">
    <property type="entry name" value="Peptidase_M4/M1_CTD_sf"/>
</dbReference>
<feature type="chain" id="PRO_5011474174" evidence="1">
    <location>
        <begin position="20"/>
        <end position="598"/>
    </location>
</feature>
<dbReference type="InterPro" id="IPR024191">
    <property type="entry name" value="Peptidase_M61"/>
</dbReference>
<dbReference type="GO" id="GO:0008237">
    <property type="term" value="F:metallopeptidase activity"/>
    <property type="evidence" value="ECO:0007669"/>
    <property type="project" value="UniProtKB-KW"/>
</dbReference>
<dbReference type="Proteomes" id="UP000198990">
    <property type="component" value="Unassembled WGS sequence"/>
</dbReference>
<organism evidence="3 4">
    <name type="scientific">Maribacter orientalis</name>
    <dbReference type="NCBI Taxonomy" id="228957"/>
    <lineage>
        <taxon>Bacteria</taxon>
        <taxon>Pseudomonadati</taxon>
        <taxon>Bacteroidota</taxon>
        <taxon>Flavobacteriia</taxon>
        <taxon>Flavobacteriales</taxon>
        <taxon>Flavobacteriaceae</taxon>
        <taxon>Maribacter</taxon>
    </lineage>
</organism>
<evidence type="ECO:0000256" key="1">
    <source>
        <dbReference type="SAM" id="SignalP"/>
    </source>
</evidence>
<dbReference type="SMART" id="SM00228">
    <property type="entry name" value="PDZ"/>
    <property type="match status" value="1"/>
</dbReference>
<keyword evidence="1" id="KW-0732">Signal</keyword>
<protein>
    <submittedName>
        <fullName evidence="3">Predicted metalloprotease, contains C-terminal PDZ domain</fullName>
    </submittedName>
</protein>
<proteinExistence type="predicted"/>
<dbReference type="RefSeq" id="WP_091621019.1">
    <property type="nucleotide sequence ID" value="NZ_FNZN01000002.1"/>
</dbReference>
<dbReference type="STRING" id="228957.SAMN04488008_102390"/>
<name>A0A1H7KS64_9FLAO</name>
<dbReference type="CDD" id="cd06779">
    <property type="entry name" value="cpPDZ_Deg_HtrA-like"/>
    <property type="match status" value="1"/>
</dbReference>
<evidence type="ECO:0000313" key="3">
    <source>
        <dbReference type="EMBL" id="SEK89651.1"/>
    </source>
</evidence>
<feature type="signal peptide" evidence="1">
    <location>
        <begin position="1"/>
        <end position="19"/>
    </location>
</feature>
<sequence>MRFLLLILLFCFQSIQLSAQTNNYSISFDNAVHHEAVISATFKDISTDTLTLRMSRTSPGRYALHEFAKNVYNFTAFDSKGNSLKITRENPYEWKVSGHDGQVNIKYTLFANRGDGTYSQIDETHAHLNIPATFMYAPTLNERPIDVNFSIREDLGWKVATQLPHVKGNTYSAPNLYYFMDSPTELSNHKVREINIDGQTVKFALHDPGTEDEADTYFEKVKKVVIAEKEVFGALPKFDYGLYTFLACYIPNASGDGMEHRNSTILTSTRTLANGGMEGNIGTVSHEFFHSWNVERIRPKTLEPFNFEEANMSGELWFAEGFTSYYTNLILCRVGLISPEKYVEGLTGTFNYVWNSPARQFFNPIEMSYQAPFVDAATSVDPVNRENTFISYYSYGSVLGLALDLSLREKGLNLDDYMKHVWKTYGKTEKPYTIENLNQSLNQYAGEEFGHNFFNNYIHKSDMPKYNELFSSVGIVLSQDDNAAYFGAAVSITDDLNGKIQSNTKIGSPAYKAGLDKDDVITSINGKPFPNGIQFEAFVKKFKPNDMLSVTYLSDGQEKNTEVILESDPSYAISLQEKNGDKLSKKVLKERKDWLKIE</sequence>
<dbReference type="Gene3D" id="2.30.42.10">
    <property type="match status" value="1"/>
</dbReference>
<reference evidence="4" key="1">
    <citation type="submission" date="2016-10" db="EMBL/GenBank/DDBJ databases">
        <authorList>
            <person name="Varghese N."/>
            <person name="Submissions S."/>
        </authorList>
    </citation>
    <scope>NUCLEOTIDE SEQUENCE [LARGE SCALE GENOMIC DNA]</scope>
    <source>
        <strain evidence="4">DSM 16471</strain>
    </source>
</reference>
<keyword evidence="3" id="KW-0645">Protease</keyword>
<keyword evidence="3" id="KW-0482">Metalloprotease</keyword>